<reference evidence="2 3" key="1">
    <citation type="submission" date="2024-09" db="EMBL/GenBank/DDBJ databases">
        <title>Rethinking Asexuality: The Enigmatic Case of Functional Sexual Genes in Lepraria (Stereocaulaceae).</title>
        <authorList>
            <person name="Doellman M."/>
            <person name="Sun Y."/>
            <person name="Barcenas-Pena A."/>
            <person name="Lumbsch H.T."/>
            <person name="Grewe F."/>
        </authorList>
    </citation>
    <scope>NUCLEOTIDE SEQUENCE [LARGE SCALE GENOMIC DNA]</scope>
    <source>
        <strain evidence="2 3">Grewe 0041</strain>
    </source>
</reference>
<evidence type="ECO:0000313" key="2">
    <source>
        <dbReference type="EMBL" id="KAL2055053.1"/>
    </source>
</evidence>
<protein>
    <submittedName>
        <fullName evidence="2">Uncharacterized protein</fullName>
    </submittedName>
</protein>
<proteinExistence type="predicted"/>
<evidence type="ECO:0000313" key="3">
    <source>
        <dbReference type="Proteomes" id="UP001590951"/>
    </source>
</evidence>
<gene>
    <name evidence="2" type="ORF">ABVK25_004875</name>
</gene>
<evidence type="ECO:0000256" key="1">
    <source>
        <dbReference type="SAM" id="MobiDB-lite"/>
    </source>
</evidence>
<comment type="caution">
    <text evidence="2">The sequence shown here is derived from an EMBL/GenBank/DDBJ whole genome shotgun (WGS) entry which is preliminary data.</text>
</comment>
<dbReference type="Proteomes" id="UP001590951">
    <property type="component" value="Unassembled WGS sequence"/>
</dbReference>
<accession>A0ABR4BC96</accession>
<keyword evidence="3" id="KW-1185">Reference proteome</keyword>
<organism evidence="2 3">
    <name type="scientific">Lepraria finkii</name>
    <dbReference type="NCBI Taxonomy" id="1340010"/>
    <lineage>
        <taxon>Eukaryota</taxon>
        <taxon>Fungi</taxon>
        <taxon>Dikarya</taxon>
        <taxon>Ascomycota</taxon>
        <taxon>Pezizomycotina</taxon>
        <taxon>Lecanoromycetes</taxon>
        <taxon>OSLEUM clade</taxon>
        <taxon>Lecanoromycetidae</taxon>
        <taxon>Lecanorales</taxon>
        <taxon>Lecanorineae</taxon>
        <taxon>Stereocaulaceae</taxon>
        <taxon>Lepraria</taxon>
    </lineage>
</organism>
<name>A0ABR4BC96_9LECA</name>
<sequence>MYEPMADITLAEDLDPELSDDDLPLEAIPSDRLSETGSLQPSAMIGAMILQRHTEQLHTLALNEENLDKVK</sequence>
<feature type="region of interest" description="Disordered" evidence="1">
    <location>
        <begin position="1"/>
        <end position="21"/>
    </location>
</feature>
<dbReference type="EMBL" id="JBHFEH010000013">
    <property type="protein sequence ID" value="KAL2055053.1"/>
    <property type="molecule type" value="Genomic_DNA"/>
</dbReference>
<feature type="compositionally biased region" description="Acidic residues" evidence="1">
    <location>
        <begin position="10"/>
        <end position="21"/>
    </location>
</feature>